<dbReference type="EMBL" id="JBHSMT010000026">
    <property type="protein sequence ID" value="MFC5475323.1"/>
    <property type="molecule type" value="Genomic_DNA"/>
</dbReference>
<evidence type="ECO:0000256" key="11">
    <source>
        <dbReference type="RuleBase" id="RU003682"/>
    </source>
</evidence>
<dbReference type="PANTHER" id="PTHR47990">
    <property type="entry name" value="2-OXOGLUTARATE (2OG) AND FE(II)-DEPENDENT OXYGENASE SUPERFAMILY PROTEIN-RELATED"/>
    <property type="match status" value="1"/>
</dbReference>
<gene>
    <name evidence="13" type="ORF">ACFPM8_15290</name>
</gene>
<sequence>MPHQAASSPSIPTIDIAPLFGGNQRDVDHIAESIADACKTVGFFTVVNHGIAPALIDSMFQESKNFFARPLTEKMSISNDKSPHMRGYFPVGAETPEYEAKGDLKEGFDMCSDLPPDDPDVLAGATLHGPNVWPPGLPGFKRTMTEYHAQMLHLSRRLLAVFARGLGKPDDFFDDKLTKPLAQLRLLHYPPQHGPVSREQMGCGEHTDYGTIALLSQDIEGLEILAKDGSWITVQQNPAAFIVNIGDLMARWTNDRYVANLHRVINASGRDRYSAAFFLDPDYHAKIECIDTCVSADAPGKYAPIIFGEYAEAKLDATFQFRQAEPAAAVSA</sequence>
<reference evidence="14" key="1">
    <citation type="journal article" date="2019" name="Int. J. Syst. Evol. Microbiol.">
        <title>The Global Catalogue of Microorganisms (GCM) 10K type strain sequencing project: providing services to taxonomists for standard genome sequencing and annotation.</title>
        <authorList>
            <consortium name="The Broad Institute Genomics Platform"/>
            <consortium name="The Broad Institute Genome Sequencing Center for Infectious Disease"/>
            <person name="Wu L."/>
            <person name="Ma J."/>
        </authorList>
    </citation>
    <scope>NUCLEOTIDE SEQUENCE [LARGE SCALE GENOMIC DNA]</scope>
    <source>
        <strain evidence="14">JCM 17066</strain>
    </source>
</reference>
<evidence type="ECO:0000256" key="4">
    <source>
        <dbReference type="ARBA" id="ARBA00012531"/>
    </source>
</evidence>
<evidence type="ECO:0000313" key="14">
    <source>
        <dbReference type="Proteomes" id="UP001596045"/>
    </source>
</evidence>
<evidence type="ECO:0000256" key="2">
    <source>
        <dbReference type="ARBA" id="ARBA00004767"/>
    </source>
</evidence>
<comment type="pathway">
    <text evidence="2">Alkene biosynthesis; ethylene biosynthesis via 2-oxoglutarate.</text>
</comment>
<dbReference type="Pfam" id="PF03171">
    <property type="entry name" value="2OG-FeII_Oxy"/>
    <property type="match status" value="1"/>
</dbReference>
<accession>A0ABW0MBP1</accession>
<proteinExistence type="inferred from homology"/>
<evidence type="ECO:0000256" key="7">
    <source>
        <dbReference type="ARBA" id="ARBA00031011"/>
    </source>
</evidence>
<dbReference type="EC" id="1.13.12.19" evidence="4"/>
<dbReference type="InterPro" id="IPR005123">
    <property type="entry name" value="Oxoglu/Fe-dep_dioxygenase_dom"/>
</dbReference>
<keyword evidence="14" id="KW-1185">Reference proteome</keyword>
<comment type="cofactor">
    <cofactor evidence="1">
        <name>Fe(2+)</name>
        <dbReference type="ChEBI" id="CHEBI:29033"/>
    </cofactor>
</comment>
<dbReference type="InterPro" id="IPR027443">
    <property type="entry name" value="IPNS-like_sf"/>
</dbReference>
<keyword evidence="11" id="KW-0560">Oxidoreductase</keyword>
<organism evidence="13 14">
    <name type="scientific">Paraherbaspirillum soli</name>
    <dbReference type="NCBI Taxonomy" id="631222"/>
    <lineage>
        <taxon>Bacteria</taxon>
        <taxon>Pseudomonadati</taxon>
        <taxon>Pseudomonadota</taxon>
        <taxon>Betaproteobacteria</taxon>
        <taxon>Burkholderiales</taxon>
        <taxon>Oxalobacteraceae</taxon>
        <taxon>Paraherbaspirillum</taxon>
    </lineage>
</organism>
<dbReference type="PROSITE" id="PS51471">
    <property type="entry name" value="FE2OG_OXY"/>
    <property type="match status" value="1"/>
</dbReference>
<dbReference type="PRINTS" id="PR00682">
    <property type="entry name" value="IPNSYNTHASE"/>
</dbReference>
<evidence type="ECO:0000256" key="5">
    <source>
        <dbReference type="ARBA" id="ARBA00019045"/>
    </source>
</evidence>
<dbReference type="InterPro" id="IPR050231">
    <property type="entry name" value="Iron_ascorbate_oxido_reductase"/>
</dbReference>
<dbReference type="InterPro" id="IPR044861">
    <property type="entry name" value="IPNS-like_FE2OG_OXY"/>
</dbReference>
<dbReference type="InterPro" id="IPR026992">
    <property type="entry name" value="DIOX_N"/>
</dbReference>
<evidence type="ECO:0000259" key="12">
    <source>
        <dbReference type="PROSITE" id="PS51471"/>
    </source>
</evidence>
<comment type="catalytic activity">
    <reaction evidence="10">
        <text>L-arginine + 2-oxoglutarate + O2 = guanidine + L-glutamate 5-semialdehyde + succinate + CO2</text>
        <dbReference type="Rhea" id="RHEA:31535"/>
        <dbReference type="ChEBI" id="CHEBI:15379"/>
        <dbReference type="ChEBI" id="CHEBI:16526"/>
        <dbReference type="ChEBI" id="CHEBI:16810"/>
        <dbReference type="ChEBI" id="CHEBI:30031"/>
        <dbReference type="ChEBI" id="CHEBI:30087"/>
        <dbReference type="ChEBI" id="CHEBI:32682"/>
        <dbReference type="ChEBI" id="CHEBI:58066"/>
        <dbReference type="EC" id="1.14.20.7"/>
    </reaction>
</comment>
<evidence type="ECO:0000256" key="10">
    <source>
        <dbReference type="ARBA" id="ARBA00049359"/>
    </source>
</evidence>
<comment type="caution">
    <text evidence="13">The sequence shown here is derived from an EMBL/GenBank/DDBJ whole genome shotgun (WGS) entry which is preliminary data.</text>
</comment>
<keyword evidence="11" id="KW-0479">Metal-binding</keyword>
<keyword evidence="6" id="KW-0266">Ethylene biosynthesis</keyword>
<evidence type="ECO:0000256" key="1">
    <source>
        <dbReference type="ARBA" id="ARBA00001954"/>
    </source>
</evidence>
<dbReference type="RefSeq" id="WP_378998498.1">
    <property type="nucleotide sequence ID" value="NZ_JBHSMT010000026.1"/>
</dbReference>
<keyword evidence="11" id="KW-0408">Iron</keyword>
<comment type="similarity">
    <text evidence="11">Belongs to the iron/ascorbate-dependent oxidoreductase family.</text>
</comment>
<evidence type="ECO:0000256" key="6">
    <source>
        <dbReference type="ARBA" id="ARBA00022666"/>
    </source>
</evidence>
<dbReference type="Proteomes" id="UP001596045">
    <property type="component" value="Unassembled WGS sequence"/>
</dbReference>
<evidence type="ECO:0000256" key="9">
    <source>
        <dbReference type="ARBA" id="ARBA00047725"/>
    </source>
</evidence>
<evidence type="ECO:0000256" key="3">
    <source>
        <dbReference type="ARBA" id="ARBA00012293"/>
    </source>
</evidence>
<dbReference type="SUPFAM" id="SSF51197">
    <property type="entry name" value="Clavaminate synthase-like"/>
    <property type="match status" value="1"/>
</dbReference>
<dbReference type="GO" id="GO:0051213">
    <property type="term" value="F:dioxygenase activity"/>
    <property type="evidence" value="ECO:0007669"/>
    <property type="project" value="UniProtKB-KW"/>
</dbReference>
<dbReference type="EC" id="1.14.20.7" evidence="3"/>
<feature type="domain" description="Fe2OG dioxygenase" evidence="12">
    <location>
        <begin position="180"/>
        <end position="281"/>
    </location>
</feature>
<name>A0ABW0MBP1_9BURK</name>
<comment type="catalytic activity">
    <reaction evidence="9">
        <text>2-oxoglutarate + O2 + 2 H(+) = ethene + 3 CO2 + H2O</text>
        <dbReference type="Rhea" id="RHEA:31523"/>
        <dbReference type="ChEBI" id="CHEBI:15377"/>
        <dbReference type="ChEBI" id="CHEBI:15378"/>
        <dbReference type="ChEBI" id="CHEBI:15379"/>
        <dbReference type="ChEBI" id="CHEBI:16526"/>
        <dbReference type="ChEBI" id="CHEBI:16810"/>
        <dbReference type="ChEBI" id="CHEBI:18153"/>
        <dbReference type="EC" id="1.13.12.19"/>
    </reaction>
</comment>
<protein>
    <recommendedName>
        <fullName evidence="5">2-oxoglutarate-dependent ethylene/succinate-forming enzyme</fullName>
        <ecNumber evidence="4">1.13.12.19</ecNumber>
        <ecNumber evidence="3">1.14.20.7</ecNumber>
    </recommendedName>
    <alternativeName>
        <fullName evidence="7">2-oxoglutarate dioxygenase (ethylene-forming)</fullName>
    </alternativeName>
    <alternativeName>
        <fullName evidence="8">2-oxoglutarate/L-arginine monooxygenase/decarboxylase (succinate-forming)</fullName>
    </alternativeName>
</protein>
<keyword evidence="13" id="KW-0223">Dioxygenase</keyword>
<evidence type="ECO:0000256" key="8">
    <source>
        <dbReference type="ARBA" id="ARBA00031282"/>
    </source>
</evidence>
<dbReference type="Pfam" id="PF14226">
    <property type="entry name" value="DIOX_N"/>
    <property type="match status" value="1"/>
</dbReference>
<dbReference type="Gene3D" id="2.60.120.330">
    <property type="entry name" value="B-lactam Antibiotic, Isopenicillin N Synthase, Chain"/>
    <property type="match status" value="1"/>
</dbReference>
<evidence type="ECO:0000313" key="13">
    <source>
        <dbReference type="EMBL" id="MFC5475323.1"/>
    </source>
</evidence>